<proteinExistence type="predicted"/>
<evidence type="ECO:0000313" key="2">
    <source>
        <dbReference type="EMBL" id="KAH9834239.1"/>
    </source>
</evidence>
<name>A0ABQ8KAE8_9APHY</name>
<dbReference type="EMBL" id="JADCUA010000016">
    <property type="protein sequence ID" value="KAH9834239.1"/>
    <property type="molecule type" value="Genomic_DNA"/>
</dbReference>
<reference evidence="2 3" key="1">
    <citation type="journal article" date="2021" name="Environ. Microbiol.">
        <title>Gene family expansions and transcriptome signatures uncover fungal adaptations to wood decay.</title>
        <authorList>
            <person name="Hage H."/>
            <person name="Miyauchi S."/>
            <person name="Viragh M."/>
            <person name="Drula E."/>
            <person name="Min B."/>
            <person name="Chaduli D."/>
            <person name="Navarro D."/>
            <person name="Favel A."/>
            <person name="Norest M."/>
            <person name="Lesage-Meessen L."/>
            <person name="Balint B."/>
            <person name="Merenyi Z."/>
            <person name="de Eugenio L."/>
            <person name="Morin E."/>
            <person name="Martinez A.T."/>
            <person name="Baldrian P."/>
            <person name="Stursova M."/>
            <person name="Martinez M.J."/>
            <person name="Novotny C."/>
            <person name="Magnuson J.K."/>
            <person name="Spatafora J.W."/>
            <person name="Maurice S."/>
            <person name="Pangilinan J."/>
            <person name="Andreopoulos W."/>
            <person name="LaButti K."/>
            <person name="Hundley H."/>
            <person name="Na H."/>
            <person name="Kuo A."/>
            <person name="Barry K."/>
            <person name="Lipzen A."/>
            <person name="Henrissat B."/>
            <person name="Riley R."/>
            <person name="Ahrendt S."/>
            <person name="Nagy L.G."/>
            <person name="Grigoriev I.V."/>
            <person name="Martin F."/>
            <person name="Rosso M.N."/>
        </authorList>
    </citation>
    <scope>NUCLEOTIDE SEQUENCE [LARGE SCALE GENOMIC DNA]</scope>
    <source>
        <strain evidence="2 3">CIRM-BRFM 1785</strain>
    </source>
</reference>
<organism evidence="2 3">
    <name type="scientific">Rhodofomes roseus</name>
    <dbReference type="NCBI Taxonomy" id="34475"/>
    <lineage>
        <taxon>Eukaryota</taxon>
        <taxon>Fungi</taxon>
        <taxon>Dikarya</taxon>
        <taxon>Basidiomycota</taxon>
        <taxon>Agaricomycotina</taxon>
        <taxon>Agaricomycetes</taxon>
        <taxon>Polyporales</taxon>
        <taxon>Rhodofomes</taxon>
    </lineage>
</organism>
<keyword evidence="3" id="KW-1185">Reference proteome</keyword>
<dbReference type="GeneID" id="72008447"/>
<dbReference type="Proteomes" id="UP000814176">
    <property type="component" value="Unassembled WGS sequence"/>
</dbReference>
<feature type="compositionally biased region" description="Polar residues" evidence="1">
    <location>
        <begin position="1"/>
        <end position="19"/>
    </location>
</feature>
<accession>A0ABQ8KAE8</accession>
<protein>
    <submittedName>
        <fullName evidence="2">Uncharacterized protein</fullName>
    </submittedName>
</protein>
<feature type="region of interest" description="Disordered" evidence="1">
    <location>
        <begin position="1"/>
        <end position="41"/>
    </location>
</feature>
<sequence length="508" mass="57667">MQAYSSIDHNTDSDNSSYGSDKIGSGPSVRSSQSDYDAHPSMPVDSHLSAVTLYSPDNSFEQDRIKSLTLSDIHYEGSISRSDKARTFARGVPKPLLTAKFKQLLASLPINAGELHWVSECFTKICQLQLEWQSVGYKGFVTKDVTMGEHLYNILLKTLDKIWESGEGEKGDEGDEGRREHQRWMAFLRCIRVDYWPREHKAVVIAPLFVEEKAYIITNTVAKALGEYEPIMGAMTALHNCRRNYHVNTEDVWCRLMYNALRLDAIKSSHAEACPFFCITAQTAEEFMYETKKMALIVKSGKLGRTLRFIVALVREAVHDIEPEKLYKSKALNVITFHTHEAYPASQDIPCPKLECRVLFYTSGEIVDFVRRAETAVTLEDWERSSNFMWLTGYSTRVASTLPELAWKEFNRRAEGLIHGYRTYVYTTGHFHRCAFNFEVEPPPAADSKETKKTVANFTSQLYKGLEYSLCVVAQDAISLEAGLGRTSVNRHSMGLGGDGCWRYRLFV</sequence>
<dbReference type="RefSeq" id="XP_047776895.1">
    <property type="nucleotide sequence ID" value="XM_047927715.1"/>
</dbReference>
<evidence type="ECO:0000256" key="1">
    <source>
        <dbReference type="SAM" id="MobiDB-lite"/>
    </source>
</evidence>
<evidence type="ECO:0000313" key="3">
    <source>
        <dbReference type="Proteomes" id="UP000814176"/>
    </source>
</evidence>
<gene>
    <name evidence="2" type="ORF">C8Q71DRAFT_859896</name>
</gene>
<comment type="caution">
    <text evidence="2">The sequence shown here is derived from an EMBL/GenBank/DDBJ whole genome shotgun (WGS) entry which is preliminary data.</text>
</comment>